<keyword evidence="7 13" id="KW-0808">Transferase</keyword>
<dbReference type="SUPFAM" id="SSF52540">
    <property type="entry name" value="P-loop containing nucleoside triphosphate hydrolases"/>
    <property type="match status" value="1"/>
</dbReference>
<keyword evidence="5 13" id="KW-0444">Lipid biosynthesis</keyword>
<evidence type="ECO:0000256" key="9">
    <source>
        <dbReference type="ARBA" id="ARBA00022777"/>
    </source>
</evidence>
<dbReference type="Pfam" id="PF02606">
    <property type="entry name" value="LpxK"/>
    <property type="match status" value="1"/>
</dbReference>
<reference evidence="14 15" key="1">
    <citation type="submission" date="2017-05" db="EMBL/GenBank/DDBJ databases">
        <title>Comparative genomic and metabolic analysis of manganese-oxidizing mechanisms in Celeribater manganoxidans DY25T: its adaption to the environment of polymetallic nodule.</title>
        <authorList>
            <person name="Wang X."/>
        </authorList>
    </citation>
    <scope>NUCLEOTIDE SEQUENCE [LARGE SCALE GENOMIC DNA]</scope>
    <source>
        <strain evidence="14 15">DY25</strain>
    </source>
</reference>
<evidence type="ECO:0000256" key="2">
    <source>
        <dbReference type="ARBA" id="ARBA00004870"/>
    </source>
</evidence>
<comment type="function">
    <text evidence="1 13">Transfers the gamma-phosphate of ATP to the 4'-position of a tetraacyldisaccharide 1-phosphate intermediate (termed DS-1-P) to form tetraacyldisaccharide 1,4'-bis-phosphate (lipid IVA).</text>
</comment>
<dbReference type="Proteomes" id="UP000219050">
    <property type="component" value="Chromosome"/>
</dbReference>
<dbReference type="PANTHER" id="PTHR42724:SF1">
    <property type="entry name" value="TETRAACYLDISACCHARIDE 4'-KINASE, MITOCHONDRIAL-RELATED"/>
    <property type="match status" value="1"/>
</dbReference>
<keyword evidence="15" id="KW-1185">Reference proteome</keyword>
<evidence type="ECO:0000256" key="13">
    <source>
        <dbReference type="HAMAP-Rule" id="MF_00409"/>
    </source>
</evidence>
<dbReference type="GO" id="GO:0005886">
    <property type="term" value="C:plasma membrane"/>
    <property type="evidence" value="ECO:0007669"/>
    <property type="project" value="TreeGrafter"/>
</dbReference>
<accession>A0A291LVU0</accession>
<evidence type="ECO:0000256" key="3">
    <source>
        <dbReference type="ARBA" id="ARBA00012071"/>
    </source>
</evidence>
<dbReference type="RefSeq" id="WP_097372449.1">
    <property type="nucleotide sequence ID" value="NZ_CP021404.1"/>
</dbReference>
<sequence length="337" mass="35840">MRAPDFWHTPPHKPGLAARLLQPLGALYARGTARRLTRLGHRAGIPVICVGNINAGGTGKTPTVIALVQLLNDWLGHDAVHVVSRGHGGSLEGPVRVDPRTMRAAQTGDEPLLIAAFTPTWVARDRAAGVRAAEAAGAQVVVLDDGFQNPSVIKDLSLVVVDARMGFGNGRCIPAGPLREPVAAGMARADLCLLIGPAVAQNEFAQQWGAQVTVPHLRGALLPLQTGMDWAGLATLAFAGIGHPEKFFATLRDLGADLRRAEALDDHQPLSEPLMTRLENEARLIGAQLVTTEKDAVRLPPSFRQKVLTLPVRLIFDDPAPLEAALARIGLHPASRA</sequence>
<name>A0A291LVU0_9RHOB</name>
<dbReference type="InterPro" id="IPR003758">
    <property type="entry name" value="LpxK"/>
</dbReference>
<comment type="pathway">
    <text evidence="2 13">Glycolipid biosynthesis; lipid IV(A) biosynthesis; lipid IV(A) from (3R)-3-hydroxytetradecanoyl-[acyl-carrier-protein] and UDP-N-acetyl-alpha-D-glucosamine: step 6/6.</text>
</comment>
<keyword evidence="8 13" id="KW-0547">Nucleotide-binding</keyword>
<evidence type="ECO:0000256" key="7">
    <source>
        <dbReference type="ARBA" id="ARBA00022679"/>
    </source>
</evidence>
<dbReference type="UniPathway" id="UPA00359">
    <property type="reaction ID" value="UER00482"/>
</dbReference>
<dbReference type="AlphaFoldDB" id="A0A291LVU0"/>
<evidence type="ECO:0000256" key="6">
    <source>
        <dbReference type="ARBA" id="ARBA00022556"/>
    </source>
</evidence>
<keyword evidence="9 13" id="KW-0418">Kinase</keyword>
<evidence type="ECO:0000256" key="8">
    <source>
        <dbReference type="ARBA" id="ARBA00022741"/>
    </source>
</evidence>
<dbReference type="KEGG" id="cmag:CBW24_01485"/>
<comment type="similarity">
    <text evidence="13">Belongs to the LpxK family.</text>
</comment>
<dbReference type="GO" id="GO:0009244">
    <property type="term" value="P:lipopolysaccharide core region biosynthetic process"/>
    <property type="evidence" value="ECO:0007669"/>
    <property type="project" value="TreeGrafter"/>
</dbReference>
<dbReference type="GO" id="GO:0009245">
    <property type="term" value="P:lipid A biosynthetic process"/>
    <property type="evidence" value="ECO:0007669"/>
    <property type="project" value="UniProtKB-UniRule"/>
</dbReference>
<protein>
    <recommendedName>
        <fullName evidence="4 13">Tetraacyldisaccharide 4'-kinase</fullName>
        <ecNumber evidence="3 13">2.7.1.130</ecNumber>
    </recommendedName>
    <alternativeName>
        <fullName evidence="12 13">Lipid A 4'-kinase</fullName>
    </alternativeName>
</protein>
<dbReference type="HAMAP" id="MF_00409">
    <property type="entry name" value="LpxK"/>
    <property type="match status" value="1"/>
</dbReference>
<evidence type="ECO:0000256" key="5">
    <source>
        <dbReference type="ARBA" id="ARBA00022516"/>
    </source>
</evidence>
<evidence type="ECO:0000256" key="4">
    <source>
        <dbReference type="ARBA" id="ARBA00016436"/>
    </source>
</evidence>
<comment type="catalytic activity">
    <reaction evidence="13">
        <text>a lipid A disaccharide + ATP = a lipid IVA + ADP + H(+)</text>
        <dbReference type="Rhea" id="RHEA:67840"/>
        <dbReference type="ChEBI" id="CHEBI:15378"/>
        <dbReference type="ChEBI" id="CHEBI:30616"/>
        <dbReference type="ChEBI" id="CHEBI:176343"/>
        <dbReference type="ChEBI" id="CHEBI:176425"/>
        <dbReference type="ChEBI" id="CHEBI:456216"/>
        <dbReference type="EC" id="2.7.1.130"/>
    </reaction>
</comment>
<dbReference type="OrthoDB" id="9766423at2"/>
<evidence type="ECO:0000256" key="12">
    <source>
        <dbReference type="ARBA" id="ARBA00029757"/>
    </source>
</evidence>
<dbReference type="EMBL" id="CP021404">
    <property type="protein sequence ID" value="ATI40812.1"/>
    <property type="molecule type" value="Genomic_DNA"/>
</dbReference>
<dbReference type="NCBIfam" id="TIGR00682">
    <property type="entry name" value="lpxK"/>
    <property type="match status" value="1"/>
</dbReference>
<evidence type="ECO:0000313" key="14">
    <source>
        <dbReference type="EMBL" id="ATI40812.1"/>
    </source>
</evidence>
<dbReference type="PANTHER" id="PTHR42724">
    <property type="entry name" value="TETRAACYLDISACCHARIDE 4'-KINASE"/>
    <property type="match status" value="1"/>
</dbReference>
<dbReference type="EC" id="2.7.1.130" evidence="3 13"/>
<dbReference type="InterPro" id="IPR027417">
    <property type="entry name" value="P-loop_NTPase"/>
</dbReference>
<evidence type="ECO:0000256" key="11">
    <source>
        <dbReference type="ARBA" id="ARBA00023098"/>
    </source>
</evidence>
<evidence type="ECO:0000313" key="15">
    <source>
        <dbReference type="Proteomes" id="UP000219050"/>
    </source>
</evidence>
<keyword evidence="11 13" id="KW-0443">Lipid metabolism</keyword>
<gene>
    <name evidence="13" type="primary">lpxK</name>
    <name evidence="14" type="ORF">CBW24_01485</name>
</gene>
<keyword evidence="10 13" id="KW-0067">ATP-binding</keyword>
<proteinExistence type="inferred from homology"/>
<evidence type="ECO:0000256" key="10">
    <source>
        <dbReference type="ARBA" id="ARBA00022840"/>
    </source>
</evidence>
<keyword evidence="6 13" id="KW-0441">Lipid A biosynthesis</keyword>
<dbReference type="GO" id="GO:0005524">
    <property type="term" value="F:ATP binding"/>
    <property type="evidence" value="ECO:0007669"/>
    <property type="project" value="UniProtKB-UniRule"/>
</dbReference>
<feature type="binding site" evidence="13">
    <location>
        <begin position="54"/>
        <end position="61"/>
    </location>
    <ligand>
        <name>ATP</name>
        <dbReference type="ChEBI" id="CHEBI:30616"/>
    </ligand>
</feature>
<organism evidence="14 15">
    <name type="scientific">Pacificitalea manganoxidans</name>
    <dbReference type="NCBI Taxonomy" id="1411902"/>
    <lineage>
        <taxon>Bacteria</taxon>
        <taxon>Pseudomonadati</taxon>
        <taxon>Pseudomonadota</taxon>
        <taxon>Alphaproteobacteria</taxon>
        <taxon>Rhodobacterales</taxon>
        <taxon>Paracoccaceae</taxon>
        <taxon>Pacificitalea</taxon>
    </lineage>
</organism>
<dbReference type="GO" id="GO:0009029">
    <property type="term" value="F:lipid-A 4'-kinase activity"/>
    <property type="evidence" value="ECO:0007669"/>
    <property type="project" value="UniProtKB-UniRule"/>
</dbReference>
<evidence type="ECO:0000256" key="1">
    <source>
        <dbReference type="ARBA" id="ARBA00002274"/>
    </source>
</evidence>